<dbReference type="PANTHER" id="PTHR10517:SF26">
    <property type="entry name" value="RETBINDIN"/>
    <property type="match status" value="1"/>
</dbReference>
<dbReference type="CTD" id="83546"/>
<reference evidence="7" key="3">
    <citation type="submission" date="2016-05" db="EMBL/GenBank/DDBJ databases">
        <title>WGS assembly of Xenopus tropicalis.</title>
        <authorList>
            <person name="Sessions A."/>
            <person name="Jenkins J."/>
            <person name="Mitros T."/>
            <person name="Lyons J.T."/>
            <person name="Dichmann D.S."/>
            <person name="Robert J."/>
            <person name="Harland R.M."/>
            <person name="Rokhsar D.S."/>
        </authorList>
    </citation>
    <scope>NUCLEOTIDE SEQUENCE</scope>
    <source>
        <strain evidence="7">Nigerian</strain>
    </source>
</reference>
<evidence type="ECO:0000313" key="8">
    <source>
        <dbReference type="Proteomes" id="UP000008143"/>
    </source>
</evidence>
<comment type="similarity">
    <text evidence="1">Belongs to the folate receptor family.</text>
</comment>
<feature type="domain" description="Folate receptor-like" evidence="6">
    <location>
        <begin position="26"/>
        <end position="179"/>
    </location>
</feature>
<organism evidence="7">
    <name type="scientific">Xenopus tropicalis</name>
    <name type="common">Western clawed frog</name>
    <name type="synonym">Silurana tropicalis</name>
    <dbReference type="NCBI Taxonomy" id="8364"/>
    <lineage>
        <taxon>Eukaryota</taxon>
        <taxon>Metazoa</taxon>
        <taxon>Chordata</taxon>
        <taxon>Craniata</taxon>
        <taxon>Vertebrata</taxon>
        <taxon>Euteleostomi</taxon>
        <taxon>Amphibia</taxon>
        <taxon>Batrachia</taxon>
        <taxon>Anura</taxon>
        <taxon>Pipoidea</taxon>
        <taxon>Pipidae</taxon>
        <taxon>Xenopodinae</taxon>
        <taxon>Xenopus</taxon>
        <taxon>Silurana</taxon>
    </lineage>
</organism>
<dbReference type="AGR" id="Xenbase:XB-GENE-5817486"/>
<keyword evidence="2 5" id="KW-0732">Signal</keyword>
<accession>A0A1B8Y449</accession>
<reference evidence="7" key="1">
    <citation type="submission" date="2009-11" db="EMBL/GenBank/DDBJ databases">
        <authorList>
            <consortium name="US DOE Joint Genome Institute (JGI-PGF)"/>
            <person name="Ottilar R."/>
            <person name="Schmutz J."/>
            <person name="Salamov A."/>
            <person name="Cheng J.F."/>
            <person name="Lucas S."/>
            <person name="Pitluck S."/>
            <person name="Gundlach H."/>
            <person name="Guo Y."/>
            <person name="Haberer G."/>
            <person name="Nasrallah J."/>
            <person name="Mayer K.F.X."/>
            <person name="van de Peer Y."/>
            <person name="Weigel D."/>
            <person name="Grigoriev I.V."/>
        </authorList>
    </citation>
    <scope>NUCLEOTIDE SEQUENCE</scope>
    <source>
        <strain evidence="7">Nigerian</strain>
    </source>
</reference>
<dbReference type="GeneID" id="100496170"/>
<dbReference type="GO" id="GO:0032217">
    <property type="term" value="F:riboflavin transmembrane transporter activity"/>
    <property type="evidence" value="ECO:0000318"/>
    <property type="project" value="GO_Central"/>
</dbReference>
<feature type="compositionally biased region" description="Basic residues" evidence="4">
    <location>
        <begin position="202"/>
        <end position="214"/>
    </location>
</feature>
<keyword evidence="3" id="KW-1015">Disulfide bond</keyword>
<evidence type="ECO:0000313" key="7">
    <source>
        <dbReference type="EMBL" id="OCA17684.1"/>
    </source>
</evidence>
<dbReference type="InterPro" id="IPR004269">
    <property type="entry name" value="Folate_rcpt"/>
</dbReference>
<dbReference type="Pfam" id="PF03024">
    <property type="entry name" value="Folate_rec"/>
    <property type="match status" value="1"/>
</dbReference>
<evidence type="ECO:0000256" key="5">
    <source>
        <dbReference type="SAM" id="SignalP"/>
    </source>
</evidence>
<dbReference type="AlphaFoldDB" id="A0A1B8Y449"/>
<dbReference type="GO" id="GO:0009897">
    <property type="term" value="C:external side of plasma membrane"/>
    <property type="evidence" value="ECO:0000318"/>
    <property type="project" value="GO_Central"/>
</dbReference>
<evidence type="ECO:0000256" key="1">
    <source>
        <dbReference type="ARBA" id="ARBA00007932"/>
    </source>
</evidence>
<evidence type="ECO:0000256" key="4">
    <source>
        <dbReference type="SAM" id="MobiDB-lite"/>
    </source>
</evidence>
<protein>
    <submittedName>
        <fullName evidence="9">Retbindin</fullName>
    </submittedName>
</protein>
<feature type="signal peptide" evidence="5">
    <location>
        <begin position="1"/>
        <end position="22"/>
    </location>
</feature>
<dbReference type="GO" id="GO:1902444">
    <property type="term" value="F:riboflavin binding"/>
    <property type="evidence" value="ECO:0000318"/>
    <property type="project" value="GO_Central"/>
</dbReference>
<dbReference type="RefSeq" id="XP_004915519.1">
    <property type="nucleotide sequence ID" value="XM_004915462.1"/>
</dbReference>
<evidence type="ECO:0000256" key="3">
    <source>
        <dbReference type="ARBA" id="ARBA00023157"/>
    </source>
</evidence>
<feature type="chain" id="PRO_5044555957" evidence="5">
    <location>
        <begin position="23"/>
        <end position="234"/>
    </location>
</feature>
<dbReference type="Xenbase" id="XB-GENE-5817486">
    <property type="gene designation" value="rtbdn"/>
</dbReference>
<gene>
    <name evidence="9 10" type="primary">rtbdn</name>
    <name evidence="7" type="ORF">XENTR_v90026836mg</name>
</gene>
<evidence type="ECO:0000259" key="6">
    <source>
        <dbReference type="Pfam" id="PF03024"/>
    </source>
</evidence>
<dbReference type="OMA" id="WYDACRE"/>
<dbReference type="InterPro" id="IPR018143">
    <property type="entry name" value="Folate_rcpt-like"/>
</dbReference>
<name>A0A1B8Y449_XENTR</name>
<evidence type="ECO:0000256" key="2">
    <source>
        <dbReference type="ARBA" id="ARBA00022729"/>
    </source>
</evidence>
<sequence length="234" mass="25434">MSMSSLFFSLSVSLLLFSLTSGSRDRCLPGRTPNLLPRAEAKLLECQQYSEKACCTQEQISAHPITNFPWGLCGSLSPSCQKYVSQVQCLYLCSPHISAYWNPDSDTGIYNLPLCSGFCDQWFEACKDDLICTLTNETIPRCADACVPYKQMFKAGGKDLCNGIWGDSLVASPQDCSCVSPAGEGEKHGNSHERTPGLPCPKKPRGTLIKRRARRDTSGDALALQDAQGSGSGF</sequence>
<dbReference type="Proteomes" id="UP000008143">
    <property type="component" value="Chromosome 3"/>
</dbReference>
<dbReference type="OrthoDB" id="5982417at2759"/>
<dbReference type="PANTHER" id="PTHR10517">
    <property type="entry name" value="FOLATE RECEPTOR"/>
    <property type="match status" value="1"/>
</dbReference>
<reference evidence="9" key="4">
    <citation type="submission" date="2025-04" db="UniProtKB">
        <authorList>
            <consortium name="RefSeq"/>
        </authorList>
    </citation>
    <scope>IDENTIFICATION</scope>
    <source>
        <strain evidence="9">Nigerian</strain>
        <tissue evidence="9">Liver and blood</tissue>
    </source>
</reference>
<dbReference type="KEGG" id="xtr:100496170"/>
<feature type="compositionally biased region" description="Basic and acidic residues" evidence="4">
    <location>
        <begin position="184"/>
        <end position="195"/>
    </location>
</feature>
<dbReference type="EMBL" id="KV460480">
    <property type="protein sequence ID" value="OCA17684.1"/>
    <property type="molecule type" value="Genomic_DNA"/>
</dbReference>
<proteinExistence type="inferred from homology"/>
<evidence type="ECO:0000313" key="10">
    <source>
        <dbReference type="Xenbase" id="XB-GENE-5817486"/>
    </source>
</evidence>
<reference evidence="7" key="2">
    <citation type="journal article" date="2010" name="Science">
        <title>The genome of the Western clawed frog Xenopus tropicalis.</title>
        <authorList>
            <person name="Hellsten U."/>
            <person name="Harland R.M."/>
            <person name="Gilchrist M.J."/>
            <person name="Hendrix D."/>
            <person name="Jurka J."/>
            <person name="Kapitonov V."/>
            <person name="Ovcharenko I."/>
            <person name="Putnam N.H."/>
            <person name="Shu S."/>
            <person name="Taher L."/>
            <person name="Blitz I.L."/>
            <person name="Blumberg B."/>
            <person name="Dichmann D.S."/>
            <person name="Dubchak I."/>
            <person name="Amaya E."/>
            <person name="Detter J.C."/>
            <person name="Fletcher R."/>
            <person name="Gerhard D.S."/>
            <person name="Goodstein D."/>
            <person name="Graves T."/>
            <person name="Grigoriev I.V."/>
            <person name="Grimwood J."/>
            <person name="Kawashima T."/>
            <person name="Lindquist E."/>
            <person name="Lucas S.M."/>
            <person name="Mead P.E."/>
            <person name="Mitros T."/>
            <person name="Ogino H."/>
            <person name="Ohta Y."/>
            <person name="Poliakov A.V."/>
            <person name="Pollet N."/>
            <person name="Robert J."/>
            <person name="Salamov A."/>
            <person name="Sater A.K."/>
            <person name="Schmutz J."/>
            <person name="Terry A."/>
            <person name="Vize P.D."/>
            <person name="Warren W.C."/>
            <person name="Wells D."/>
            <person name="Wills A."/>
            <person name="Wilson R.K."/>
            <person name="Zimmerman L.B."/>
            <person name="Zorn A.M."/>
            <person name="Grainger R."/>
            <person name="Grammer T."/>
            <person name="Khokha M.K."/>
            <person name="Richardson P.M."/>
            <person name="Rokhsar D.S."/>
        </authorList>
    </citation>
    <scope>NUCLEOTIDE SEQUENCE [LARGE SCALE GENOMIC DNA]</scope>
    <source>
        <strain evidence="7">Nigerian</strain>
    </source>
</reference>
<keyword evidence="8" id="KW-1185">Reference proteome</keyword>
<evidence type="ECO:0000313" key="9">
    <source>
        <dbReference type="RefSeq" id="XP_004915519.1"/>
    </source>
</evidence>
<dbReference type="GO" id="GO:0038023">
    <property type="term" value="F:signaling receptor activity"/>
    <property type="evidence" value="ECO:0000318"/>
    <property type="project" value="GO_Central"/>
</dbReference>
<feature type="region of interest" description="Disordered" evidence="4">
    <location>
        <begin position="184"/>
        <end position="234"/>
    </location>
</feature>